<dbReference type="Pfam" id="PF07730">
    <property type="entry name" value="HisKA_3"/>
    <property type="match status" value="1"/>
</dbReference>
<evidence type="ECO:0000313" key="8">
    <source>
        <dbReference type="Proteomes" id="UP000317940"/>
    </source>
</evidence>
<keyword evidence="5" id="KW-0472">Membrane</keyword>
<organism evidence="7 8">
    <name type="scientific">Kitasatospora viridis</name>
    <dbReference type="NCBI Taxonomy" id="281105"/>
    <lineage>
        <taxon>Bacteria</taxon>
        <taxon>Bacillati</taxon>
        <taxon>Actinomycetota</taxon>
        <taxon>Actinomycetes</taxon>
        <taxon>Kitasatosporales</taxon>
        <taxon>Streptomycetaceae</taxon>
        <taxon>Kitasatospora</taxon>
    </lineage>
</organism>
<evidence type="ECO:0000313" key="7">
    <source>
        <dbReference type="EMBL" id="TWF96839.1"/>
    </source>
</evidence>
<dbReference type="AlphaFoldDB" id="A0A561UBX2"/>
<feature type="transmembrane region" description="Helical" evidence="5">
    <location>
        <begin position="71"/>
        <end position="104"/>
    </location>
</feature>
<feature type="coiled-coil region" evidence="4">
    <location>
        <begin position="157"/>
        <end position="184"/>
    </location>
</feature>
<evidence type="ECO:0000259" key="6">
    <source>
        <dbReference type="Pfam" id="PF07730"/>
    </source>
</evidence>
<dbReference type="EMBL" id="VIWT01000001">
    <property type="protein sequence ID" value="TWF96839.1"/>
    <property type="molecule type" value="Genomic_DNA"/>
</dbReference>
<dbReference type="GO" id="GO:0046983">
    <property type="term" value="F:protein dimerization activity"/>
    <property type="evidence" value="ECO:0007669"/>
    <property type="project" value="InterPro"/>
</dbReference>
<dbReference type="PANTHER" id="PTHR24421:SF63">
    <property type="entry name" value="SENSOR HISTIDINE KINASE DESK"/>
    <property type="match status" value="1"/>
</dbReference>
<keyword evidence="5" id="KW-1133">Transmembrane helix</keyword>
<keyword evidence="8" id="KW-1185">Reference proteome</keyword>
<dbReference type="CDD" id="cd16917">
    <property type="entry name" value="HATPase_UhpB-NarQ-NarX-like"/>
    <property type="match status" value="1"/>
</dbReference>
<evidence type="ECO:0000256" key="5">
    <source>
        <dbReference type="SAM" id="Phobius"/>
    </source>
</evidence>
<dbReference type="InterPro" id="IPR050482">
    <property type="entry name" value="Sensor_HK_TwoCompSys"/>
</dbReference>
<feature type="transmembrane region" description="Helical" evidence="5">
    <location>
        <begin position="38"/>
        <end position="64"/>
    </location>
</feature>
<keyword evidence="5" id="KW-0812">Transmembrane</keyword>
<name>A0A561UBX2_9ACTN</name>
<comment type="caution">
    <text evidence="7">The sequence shown here is derived from an EMBL/GenBank/DDBJ whole genome shotgun (WGS) entry which is preliminary data.</text>
</comment>
<evidence type="ECO:0000256" key="4">
    <source>
        <dbReference type="SAM" id="Coils"/>
    </source>
</evidence>
<evidence type="ECO:0000256" key="2">
    <source>
        <dbReference type="ARBA" id="ARBA00022777"/>
    </source>
</evidence>
<dbReference type="GO" id="GO:0016020">
    <property type="term" value="C:membrane"/>
    <property type="evidence" value="ECO:0007669"/>
    <property type="project" value="InterPro"/>
</dbReference>
<feature type="transmembrane region" description="Helical" evidence="5">
    <location>
        <begin position="141"/>
        <end position="158"/>
    </location>
</feature>
<protein>
    <submittedName>
        <fullName evidence="7">Two-component system sensor histidine kinase DesK</fullName>
    </submittedName>
</protein>
<dbReference type="InterPro" id="IPR011712">
    <property type="entry name" value="Sig_transdc_His_kin_sub3_dim/P"/>
</dbReference>
<keyword evidence="1" id="KW-0808">Transferase</keyword>
<feature type="transmembrane region" description="Helical" evidence="5">
    <location>
        <begin position="12"/>
        <end position="32"/>
    </location>
</feature>
<accession>A0A561UBX2</accession>
<sequence>MSSSGRYWGQGWRRVMLANGMLVYPGLTAASVPSHVHGAAAVAAYAIVGAFTACYLAVIAAVAAGRPRRGLLLAGVLGALFAAELPFLRTDAFFLAVVVVSVLAVLRREWTGPAVLTGALAALVLPWAVRPWHTGPGYFQAMAIFFNCLVVAAFAEIASTNKALVTAQAEVERLAQEAERNRIARDLHDLLGHSLTAITVKSRLAQRLVAKDTALAQAEMAAVENLSRQALADVRAAVSGYREVTLAGELARGRELLRAAGVLADLPSATDVVAERERELFGWVLREGLTNVVRHARATRCTVTITADSIEIRDDGRATGDNADGKGLTGLRERVAAAGGAVLAGPLDPHGWRVYVTTGRAPEGNQEPR</sequence>
<dbReference type="RefSeq" id="WP_145903141.1">
    <property type="nucleotide sequence ID" value="NZ_BAAAMZ010000004.1"/>
</dbReference>
<dbReference type="Proteomes" id="UP000317940">
    <property type="component" value="Unassembled WGS sequence"/>
</dbReference>
<dbReference type="InterPro" id="IPR036890">
    <property type="entry name" value="HATPase_C_sf"/>
</dbReference>
<dbReference type="Gene3D" id="1.20.5.1930">
    <property type="match status" value="1"/>
</dbReference>
<reference evidence="7 8" key="1">
    <citation type="submission" date="2019-06" db="EMBL/GenBank/DDBJ databases">
        <title>Sequencing the genomes of 1000 actinobacteria strains.</title>
        <authorList>
            <person name="Klenk H.-P."/>
        </authorList>
    </citation>
    <scope>NUCLEOTIDE SEQUENCE [LARGE SCALE GENOMIC DNA]</scope>
    <source>
        <strain evidence="7 8">DSM 44826</strain>
    </source>
</reference>
<keyword evidence="2 7" id="KW-0418">Kinase</keyword>
<keyword evidence="4" id="KW-0175">Coiled coil</keyword>
<gene>
    <name evidence="7" type="ORF">FHX73_11612</name>
</gene>
<dbReference type="PANTHER" id="PTHR24421">
    <property type="entry name" value="NITRATE/NITRITE SENSOR PROTEIN NARX-RELATED"/>
    <property type="match status" value="1"/>
</dbReference>
<dbReference type="Gene3D" id="3.30.565.10">
    <property type="entry name" value="Histidine kinase-like ATPase, C-terminal domain"/>
    <property type="match status" value="1"/>
</dbReference>
<evidence type="ECO:0000256" key="3">
    <source>
        <dbReference type="ARBA" id="ARBA00023012"/>
    </source>
</evidence>
<proteinExistence type="predicted"/>
<dbReference type="SUPFAM" id="SSF55874">
    <property type="entry name" value="ATPase domain of HSP90 chaperone/DNA topoisomerase II/histidine kinase"/>
    <property type="match status" value="1"/>
</dbReference>
<feature type="domain" description="Signal transduction histidine kinase subgroup 3 dimerisation and phosphoacceptor" evidence="6">
    <location>
        <begin position="179"/>
        <end position="245"/>
    </location>
</feature>
<feature type="transmembrane region" description="Helical" evidence="5">
    <location>
        <begin position="110"/>
        <end position="129"/>
    </location>
</feature>
<dbReference type="GO" id="GO:0000155">
    <property type="term" value="F:phosphorelay sensor kinase activity"/>
    <property type="evidence" value="ECO:0007669"/>
    <property type="project" value="InterPro"/>
</dbReference>
<dbReference type="OrthoDB" id="5241784at2"/>
<evidence type="ECO:0000256" key="1">
    <source>
        <dbReference type="ARBA" id="ARBA00022679"/>
    </source>
</evidence>
<keyword evidence="3" id="KW-0902">Two-component regulatory system</keyword>